<evidence type="ECO:0000259" key="10">
    <source>
        <dbReference type="Pfam" id="PF07970"/>
    </source>
</evidence>
<protein>
    <recommendedName>
        <fullName evidence="7">Endoplasmic reticulum-Golgi intermediate compartment protein 3</fullName>
    </recommendedName>
</protein>
<dbReference type="InterPro" id="IPR039542">
    <property type="entry name" value="Erv_N"/>
</dbReference>
<feature type="compositionally biased region" description="Basic and acidic residues" evidence="8">
    <location>
        <begin position="192"/>
        <end position="201"/>
    </location>
</feature>
<evidence type="ECO:0000256" key="5">
    <source>
        <dbReference type="ARBA" id="ARBA00022989"/>
    </source>
</evidence>
<feature type="region of interest" description="Disordered" evidence="8">
    <location>
        <begin position="114"/>
        <end position="216"/>
    </location>
</feature>
<comment type="caution">
    <text evidence="12">The sequence shown here is derived from an EMBL/GenBank/DDBJ whole genome shotgun (WGS) entry which is preliminary data.</text>
</comment>
<feature type="domain" description="Endoplasmic reticulum vesicle transporter N-terminal" evidence="11">
    <location>
        <begin position="593"/>
        <end position="683"/>
    </location>
</feature>
<dbReference type="GO" id="GO:0000139">
    <property type="term" value="C:Golgi membrane"/>
    <property type="evidence" value="ECO:0007669"/>
    <property type="project" value="TreeGrafter"/>
</dbReference>
<evidence type="ECO:0000259" key="11">
    <source>
        <dbReference type="Pfam" id="PF13850"/>
    </source>
</evidence>
<dbReference type="AlphaFoldDB" id="A0AA39LSB0"/>
<evidence type="ECO:0000256" key="3">
    <source>
        <dbReference type="ARBA" id="ARBA00005648"/>
    </source>
</evidence>
<feature type="transmembrane region" description="Helical" evidence="9">
    <location>
        <begin position="932"/>
        <end position="956"/>
    </location>
</feature>
<dbReference type="PANTHER" id="PTHR10984:SF25">
    <property type="entry name" value="ENDOPLASMIC RETICULUM-GOLGI INTERMEDIATE COMPARTMENT PROTEIN 3"/>
    <property type="match status" value="1"/>
</dbReference>
<comment type="similarity">
    <text evidence="3">Belongs to the ERGIC family.</text>
</comment>
<organism evidence="12 13">
    <name type="scientific">Steinernema hermaphroditum</name>
    <dbReference type="NCBI Taxonomy" id="289476"/>
    <lineage>
        <taxon>Eukaryota</taxon>
        <taxon>Metazoa</taxon>
        <taxon>Ecdysozoa</taxon>
        <taxon>Nematoda</taxon>
        <taxon>Chromadorea</taxon>
        <taxon>Rhabditida</taxon>
        <taxon>Tylenchina</taxon>
        <taxon>Panagrolaimomorpha</taxon>
        <taxon>Strongyloidoidea</taxon>
        <taxon>Steinernematidae</taxon>
        <taxon>Steinernema</taxon>
    </lineage>
</organism>
<dbReference type="PANTHER" id="PTHR10984">
    <property type="entry name" value="ENDOPLASMIC RETICULUM-GOLGI INTERMEDIATE COMPARTMENT PROTEIN"/>
    <property type="match status" value="1"/>
</dbReference>
<dbReference type="GO" id="GO:0033116">
    <property type="term" value="C:endoplasmic reticulum-Golgi intermediate compartment membrane"/>
    <property type="evidence" value="ECO:0007669"/>
    <property type="project" value="UniProtKB-SubCell"/>
</dbReference>
<dbReference type="EMBL" id="JAUCMV010000004">
    <property type="protein sequence ID" value="KAK0407464.1"/>
    <property type="molecule type" value="Genomic_DNA"/>
</dbReference>
<evidence type="ECO:0000313" key="13">
    <source>
        <dbReference type="Proteomes" id="UP001175271"/>
    </source>
</evidence>
<evidence type="ECO:0000256" key="2">
    <source>
        <dbReference type="ARBA" id="ARBA00004457"/>
    </source>
</evidence>
<dbReference type="GO" id="GO:0006890">
    <property type="term" value="P:retrograde vesicle-mediated transport, Golgi to endoplasmic reticulum"/>
    <property type="evidence" value="ECO:0007669"/>
    <property type="project" value="TreeGrafter"/>
</dbReference>
<comment type="subcellular location">
    <subcellularLocation>
        <location evidence="2">Endoplasmic reticulum-Golgi intermediate compartment membrane</location>
        <topology evidence="2">Multi-pass membrane protein</topology>
    </subcellularLocation>
    <subcellularLocation>
        <location evidence="1">Golgi apparatus</location>
        <location evidence="1">cis-Golgi network membrane</location>
        <topology evidence="1">Multi-pass membrane protein</topology>
    </subcellularLocation>
</comment>
<reference evidence="12" key="1">
    <citation type="submission" date="2023-06" db="EMBL/GenBank/DDBJ databases">
        <title>Genomic analysis of the entomopathogenic nematode Steinernema hermaphroditum.</title>
        <authorList>
            <person name="Schwarz E.M."/>
            <person name="Heppert J.K."/>
            <person name="Baniya A."/>
            <person name="Schwartz H.T."/>
            <person name="Tan C.-H."/>
            <person name="Antoshechkin I."/>
            <person name="Sternberg P.W."/>
            <person name="Goodrich-Blair H."/>
            <person name="Dillman A.R."/>
        </authorList>
    </citation>
    <scope>NUCLEOTIDE SEQUENCE</scope>
    <source>
        <strain evidence="12">PS9179</strain>
        <tissue evidence="12">Whole animal</tissue>
    </source>
</reference>
<dbReference type="Proteomes" id="UP001175271">
    <property type="component" value="Unassembled WGS sequence"/>
</dbReference>
<dbReference type="GO" id="GO:0030134">
    <property type="term" value="C:COPII-coated ER to Golgi transport vesicle"/>
    <property type="evidence" value="ECO:0007669"/>
    <property type="project" value="TreeGrafter"/>
</dbReference>
<feature type="region of interest" description="Disordered" evidence="8">
    <location>
        <begin position="278"/>
        <end position="303"/>
    </location>
</feature>
<name>A0AA39LSB0_9BILA</name>
<keyword evidence="5 9" id="KW-1133">Transmembrane helix</keyword>
<evidence type="ECO:0000256" key="4">
    <source>
        <dbReference type="ARBA" id="ARBA00022692"/>
    </source>
</evidence>
<dbReference type="GO" id="GO:0006888">
    <property type="term" value="P:endoplasmic reticulum to Golgi vesicle-mediated transport"/>
    <property type="evidence" value="ECO:0007669"/>
    <property type="project" value="TreeGrafter"/>
</dbReference>
<keyword evidence="4 9" id="KW-0812">Transmembrane</keyword>
<feature type="compositionally biased region" description="Polar residues" evidence="8">
    <location>
        <begin position="69"/>
        <end position="79"/>
    </location>
</feature>
<feature type="domain" description="Endoplasmic reticulum vesicle transporter C-terminal" evidence="10">
    <location>
        <begin position="732"/>
        <end position="951"/>
    </location>
</feature>
<evidence type="ECO:0000256" key="8">
    <source>
        <dbReference type="SAM" id="MobiDB-lite"/>
    </source>
</evidence>
<proteinExistence type="inferred from homology"/>
<gene>
    <name evidence="12" type="ORF">QR680_019208</name>
</gene>
<accession>A0AA39LSB0</accession>
<feature type="region of interest" description="Disordered" evidence="8">
    <location>
        <begin position="62"/>
        <end position="82"/>
    </location>
</feature>
<evidence type="ECO:0000256" key="7">
    <source>
        <dbReference type="ARBA" id="ARBA00040493"/>
    </source>
</evidence>
<sequence length="971" mass="108733">MSDLILNQPQISTVEDNIDGQLKPDVKMDAHVDEIQKSAEVVMEEAAPLPVEDHEAQVAEMDGREEVTADNTSTESHGQPMSDIAKEQNGLATQDGPDSTMEALTVVPNMDFAAQSDPESKHNEQGDEIQETAEAKAEEPIASHVIVPAETKHVGSGDATTQEQPRSGDKDLRPVDVQMESETPQNEQSGEDSEHSAKVESTEAEDESSPCKRESGRCPVHCTARLYSPEVGEMIANNSFFIVQILSGLFYVLMKMKALRDYGSEVLERVQKNFLKPTIEQPGGVSENDGSQGGSDMQEAAEQEAAVEIGMDLEYSLIDIDEMSRSLASGDDTPSKRIERSLRARAQTINAQKHEINQLKKRSEEMGRINESYCKQVIALENKNEELRHVIEQKNTRFQEVLDAFTRLEKLEVFENELQKRTILTYERKSEDLEVQNQNLFNRSVLAEAEVTKLSAANEELSILNDSLQGEKLDMSVSWTTEKRENERTIANLSKTIAELFEPVKGIKTIIEESANVFKKVADVEGELLLRAKSHFERRISELQLRKRTVARAAFLEQKRRLEHEAGQLRNTRLKYLMMHPEVGVTMGLLERIKQFDAYSKPLEDFRVRTLTGGAVTIASSILIVLLFVTETMNYLQPEVAEQLFVDSSSADVRVDINFDIQFEKLPCFFVSVDVMDISSDNQNDVHDSIFRQRIDAQGRNITGDPEKQAINQNSTSTVTAAPTEAVKCGSCYGARDGCCNTCEEVKSAYHARGWQIEDIDTIEQCKSDVWVSKMREYQGEGCRIYGKVQVAKVSGNFHIAPGAAHSGHRTHFHDLHSVGPQKFDTTHKINHLSFGPHFPGKIYPLDGKRFQAESGGIMFQYYLKVVPTMYVSLSDSEKELDDNDLSYQYSITTNQKDIAGGASGLPGMFMQYEFSPLMVKYEEKQQSLSHFLVSLCAIIGGVFTVASLLDSLIYMSSRAIQRKIQLNKLT</sequence>
<evidence type="ECO:0000256" key="1">
    <source>
        <dbReference type="ARBA" id="ARBA00004257"/>
    </source>
</evidence>
<dbReference type="Pfam" id="PF13850">
    <property type="entry name" value="ERGIC_N"/>
    <property type="match status" value="1"/>
</dbReference>
<evidence type="ECO:0000313" key="12">
    <source>
        <dbReference type="EMBL" id="KAK0407464.1"/>
    </source>
</evidence>
<dbReference type="InterPro" id="IPR045888">
    <property type="entry name" value="Erv"/>
</dbReference>
<keyword evidence="6 9" id="KW-0472">Membrane</keyword>
<dbReference type="Pfam" id="PF07970">
    <property type="entry name" value="COPIIcoated_ERV"/>
    <property type="match status" value="1"/>
</dbReference>
<evidence type="ECO:0000256" key="6">
    <source>
        <dbReference type="ARBA" id="ARBA00023136"/>
    </source>
</evidence>
<keyword evidence="13" id="KW-1185">Reference proteome</keyword>
<evidence type="ECO:0000256" key="9">
    <source>
        <dbReference type="SAM" id="Phobius"/>
    </source>
</evidence>
<dbReference type="InterPro" id="IPR012936">
    <property type="entry name" value="Erv_C"/>
</dbReference>
<dbReference type="GO" id="GO:0005789">
    <property type="term" value="C:endoplasmic reticulum membrane"/>
    <property type="evidence" value="ECO:0007669"/>
    <property type="project" value="TreeGrafter"/>
</dbReference>